<evidence type="ECO:0000259" key="8">
    <source>
        <dbReference type="PROSITE" id="PS50097"/>
    </source>
</evidence>
<dbReference type="CDD" id="cd18332">
    <property type="entry name" value="BTB_POZ_ZBTB28_BCL6B"/>
    <property type="match status" value="1"/>
</dbReference>
<feature type="region of interest" description="Disordered" evidence="7">
    <location>
        <begin position="1"/>
        <end position="33"/>
    </location>
</feature>
<keyword evidence="6" id="KW-0539">Nucleus</keyword>
<dbReference type="GO" id="GO:0000978">
    <property type="term" value="F:RNA polymerase II cis-regulatory region sequence-specific DNA binding"/>
    <property type="evidence" value="ECO:0007669"/>
    <property type="project" value="TreeGrafter"/>
</dbReference>
<dbReference type="OrthoDB" id="7327383at2759"/>
<dbReference type="PANTHER" id="PTHR46105">
    <property type="entry name" value="AGAP004733-PA"/>
    <property type="match status" value="1"/>
</dbReference>
<dbReference type="GO" id="GO:0000981">
    <property type="term" value="F:DNA-binding transcription factor activity, RNA polymerase II-specific"/>
    <property type="evidence" value="ECO:0007669"/>
    <property type="project" value="TreeGrafter"/>
</dbReference>
<evidence type="ECO:0000313" key="9">
    <source>
        <dbReference type="EMBL" id="KAJ7313233.1"/>
    </source>
</evidence>
<dbReference type="SMART" id="SM00225">
    <property type="entry name" value="BTB"/>
    <property type="match status" value="1"/>
</dbReference>
<evidence type="ECO:0000256" key="2">
    <source>
        <dbReference type="ARBA" id="ARBA00022723"/>
    </source>
</evidence>
<evidence type="ECO:0000256" key="7">
    <source>
        <dbReference type="SAM" id="MobiDB-lite"/>
    </source>
</evidence>
<comment type="subcellular location">
    <subcellularLocation>
        <location evidence="1">Nucleus</location>
    </subcellularLocation>
</comment>
<dbReference type="Gene3D" id="3.30.710.10">
    <property type="entry name" value="Potassium Channel Kv1.1, Chain A"/>
    <property type="match status" value="1"/>
</dbReference>
<gene>
    <name evidence="9" type="ORF">JRQ81_004514</name>
</gene>
<dbReference type="EMBL" id="JAPFRF010000012">
    <property type="protein sequence ID" value="KAJ7313233.1"/>
    <property type="molecule type" value="Genomic_DNA"/>
</dbReference>
<protein>
    <recommendedName>
        <fullName evidence="8">BTB domain-containing protein</fullName>
    </recommendedName>
</protein>
<keyword evidence="5" id="KW-0862">Zinc</keyword>
<dbReference type="InterPro" id="IPR011333">
    <property type="entry name" value="SKP1/BTB/POZ_sf"/>
</dbReference>
<evidence type="ECO:0000256" key="1">
    <source>
        <dbReference type="ARBA" id="ARBA00004123"/>
    </source>
</evidence>
<accession>A0A9Q0XGA4</accession>
<name>A0A9Q0XGA4_9SAUR</name>
<keyword evidence="3" id="KW-0677">Repeat</keyword>
<dbReference type="FunFam" id="3.30.710.10:FF:000025">
    <property type="entry name" value="B-cell lymphoma 6 protein-like"/>
    <property type="match status" value="1"/>
</dbReference>
<dbReference type="PROSITE" id="PS50097">
    <property type="entry name" value="BTB"/>
    <property type="match status" value="1"/>
</dbReference>
<feature type="region of interest" description="Disordered" evidence="7">
    <location>
        <begin position="340"/>
        <end position="413"/>
    </location>
</feature>
<comment type="caution">
    <text evidence="9">The sequence shown here is derived from an EMBL/GenBank/DDBJ whole genome shotgun (WGS) entry which is preliminary data.</text>
</comment>
<dbReference type="InterPro" id="IPR050457">
    <property type="entry name" value="ZnFinger_BTB_dom_contain"/>
</dbReference>
<evidence type="ECO:0000256" key="5">
    <source>
        <dbReference type="ARBA" id="ARBA00022833"/>
    </source>
</evidence>
<sequence>MRVWPPPGLDLPDPRRSGWAGWGVGGGKASRSPAGSILANTERKNFFFSRHLLETFFPTFLFPPLPPSPDAQKEKLFFLMDPPWVTSPHSKGSRRMARPGSSTFVREFTRHSSDVLTNLNELRNRHLLTDVTLRVRGLPLHAHKLVLTACSGFFYSIFLGQGGHEVKVLTLPSSIEPAGFQALLDFMYTSRLLLTPGTVPAILAAASYLQMEHVVESCHRFIQASYDRVTFFLTPSALLFPCPKFQSLQEEAGPVTTSVPNHTQVIDAASAAESTLPRFSSPKDKGWGPMMSPGTGDQPPLGRPASPCESSGCASTPDPKACNWKKYKFIVLNSLLHEGQAEPPQSLGPASHDPDLSASGRGVTLHRPRVLPAKTPCSACHQPPSSLCPHPPEEEVSRIQEAPCSTGGPALQL</sequence>
<dbReference type="AlphaFoldDB" id="A0A9Q0XGA4"/>
<evidence type="ECO:0000256" key="4">
    <source>
        <dbReference type="ARBA" id="ARBA00022771"/>
    </source>
</evidence>
<keyword evidence="10" id="KW-1185">Reference proteome</keyword>
<dbReference type="Pfam" id="PF00651">
    <property type="entry name" value="BTB"/>
    <property type="match status" value="1"/>
</dbReference>
<dbReference type="PANTHER" id="PTHR46105:SF25">
    <property type="entry name" value="ZGC:110075 PROTEIN"/>
    <property type="match status" value="1"/>
</dbReference>
<evidence type="ECO:0000256" key="3">
    <source>
        <dbReference type="ARBA" id="ARBA00022737"/>
    </source>
</evidence>
<organism evidence="9 10">
    <name type="scientific">Phrynocephalus forsythii</name>
    <dbReference type="NCBI Taxonomy" id="171643"/>
    <lineage>
        <taxon>Eukaryota</taxon>
        <taxon>Metazoa</taxon>
        <taxon>Chordata</taxon>
        <taxon>Craniata</taxon>
        <taxon>Vertebrata</taxon>
        <taxon>Euteleostomi</taxon>
        <taxon>Lepidosauria</taxon>
        <taxon>Squamata</taxon>
        <taxon>Bifurcata</taxon>
        <taxon>Unidentata</taxon>
        <taxon>Episquamata</taxon>
        <taxon>Toxicofera</taxon>
        <taxon>Iguania</taxon>
        <taxon>Acrodonta</taxon>
        <taxon>Agamidae</taxon>
        <taxon>Agaminae</taxon>
        <taxon>Phrynocephalus</taxon>
    </lineage>
</organism>
<keyword evidence="4" id="KW-0863">Zinc-finger</keyword>
<dbReference type="SUPFAM" id="SSF54695">
    <property type="entry name" value="POZ domain"/>
    <property type="match status" value="1"/>
</dbReference>
<dbReference type="Proteomes" id="UP001142489">
    <property type="component" value="Unassembled WGS sequence"/>
</dbReference>
<keyword evidence="2" id="KW-0479">Metal-binding</keyword>
<evidence type="ECO:0000256" key="6">
    <source>
        <dbReference type="ARBA" id="ARBA00023242"/>
    </source>
</evidence>
<feature type="region of interest" description="Disordered" evidence="7">
    <location>
        <begin position="273"/>
        <end position="312"/>
    </location>
</feature>
<dbReference type="InterPro" id="IPR000210">
    <property type="entry name" value="BTB/POZ_dom"/>
</dbReference>
<reference evidence="9" key="1">
    <citation type="journal article" date="2023" name="DNA Res.">
        <title>Chromosome-level genome assembly of Phrynocephalus forsythii using third-generation DNA sequencing and Hi-C analysis.</title>
        <authorList>
            <person name="Qi Y."/>
            <person name="Zhao W."/>
            <person name="Zhao Y."/>
            <person name="Niu C."/>
            <person name="Cao S."/>
            <person name="Zhang Y."/>
        </authorList>
    </citation>
    <scope>NUCLEOTIDE SEQUENCE</scope>
    <source>
        <tissue evidence="9">Muscle</tissue>
    </source>
</reference>
<evidence type="ECO:0000313" key="10">
    <source>
        <dbReference type="Proteomes" id="UP001142489"/>
    </source>
</evidence>
<feature type="domain" description="BTB" evidence="8">
    <location>
        <begin position="129"/>
        <end position="196"/>
    </location>
</feature>
<proteinExistence type="predicted"/>